<gene>
    <name evidence="7" type="ORF">JAO13_42040</name>
</gene>
<dbReference type="PANTHER" id="PTHR11552">
    <property type="entry name" value="GLUCOSE-METHANOL-CHOLINE GMC OXIDOREDUCTASE"/>
    <property type="match status" value="1"/>
</dbReference>
<organism evidence="7 8">
    <name type="scientific">Burkholderia cepacia</name>
    <name type="common">Pseudomonas cepacia</name>
    <dbReference type="NCBI Taxonomy" id="292"/>
    <lineage>
        <taxon>Bacteria</taxon>
        <taxon>Pseudomonadati</taxon>
        <taxon>Pseudomonadota</taxon>
        <taxon>Betaproteobacteria</taxon>
        <taxon>Burkholderiales</taxon>
        <taxon>Burkholderiaceae</taxon>
        <taxon>Burkholderia</taxon>
        <taxon>Burkholderia cepacia complex</taxon>
    </lineage>
</organism>
<dbReference type="InterPro" id="IPR012132">
    <property type="entry name" value="GMC_OxRdtase"/>
</dbReference>
<evidence type="ECO:0000313" key="8">
    <source>
        <dbReference type="Proteomes" id="UP000645612"/>
    </source>
</evidence>
<dbReference type="Gene3D" id="3.50.50.60">
    <property type="entry name" value="FAD/NAD(P)-binding domain"/>
    <property type="match status" value="1"/>
</dbReference>
<accession>A0A8I1DS94</accession>
<protein>
    <submittedName>
        <fullName evidence="7">GMC family oxidoreductase N-terminal domain-containing protein</fullName>
    </submittedName>
</protein>
<evidence type="ECO:0000256" key="2">
    <source>
        <dbReference type="ARBA" id="ARBA00010790"/>
    </source>
</evidence>
<dbReference type="EMBL" id="JAEDXG010000422">
    <property type="protein sequence ID" value="MBH9703000.1"/>
    <property type="molecule type" value="Genomic_DNA"/>
</dbReference>
<evidence type="ECO:0000256" key="3">
    <source>
        <dbReference type="ARBA" id="ARBA00022630"/>
    </source>
</evidence>
<dbReference type="InterPro" id="IPR036188">
    <property type="entry name" value="FAD/NAD-bd_sf"/>
</dbReference>
<dbReference type="AlphaFoldDB" id="A0A8I1DS94"/>
<dbReference type="SUPFAM" id="SSF51905">
    <property type="entry name" value="FAD/NAD(P)-binding domain"/>
    <property type="match status" value="1"/>
</dbReference>
<dbReference type="InterPro" id="IPR000172">
    <property type="entry name" value="GMC_OxRdtase_N"/>
</dbReference>
<keyword evidence="3" id="KW-0285">Flavoprotein</keyword>
<dbReference type="GO" id="GO:0050660">
    <property type="term" value="F:flavin adenine dinucleotide binding"/>
    <property type="evidence" value="ECO:0007669"/>
    <property type="project" value="InterPro"/>
</dbReference>
<feature type="domain" description="Glucose-methanol-choline oxidoreductase N-terminal" evidence="6">
    <location>
        <begin position="1"/>
        <end position="86"/>
    </location>
</feature>
<dbReference type="Pfam" id="PF00732">
    <property type="entry name" value="GMC_oxred_N"/>
    <property type="match status" value="1"/>
</dbReference>
<comment type="cofactor">
    <cofactor evidence="1">
        <name>FAD</name>
        <dbReference type="ChEBI" id="CHEBI:57692"/>
    </cofactor>
</comment>
<comment type="caution">
    <text evidence="7">The sequence shown here is derived from an EMBL/GenBank/DDBJ whole genome shotgun (WGS) entry which is preliminary data.</text>
</comment>
<dbReference type="Proteomes" id="UP000645612">
    <property type="component" value="Unassembled WGS sequence"/>
</dbReference>
<comment type="similarity">
    <text evidence="2">Belongs to the GMC oxidoreductase family.</text>
</comment>
<proteinExistence type="inferred from homology"/>
<name>A0A8I1DS94_BURCE</name>
<keyword evidence="4" id="KW-0274">FAD</keyword>
<evidence type="ECO:0000256" key="1">
    <source>
        <dbReference type="ARBA" id="ARBA00001974"/>
    </source>
</evidence>
<feature type="non-terminal residue" evidence="7">
    <location>
        <position position="1"/>
    </location>
</feature>
<keyword evidence="5" id="KW-0520">NAD</keyword>
<dbReference type="RefSeq" id="WP_198115068.1">
    <property type="nucleotide sequence ID" value="NZ_JAEDXG010000422.1"/>
</dbReference>
<feature type="non-terminal residue" evidence="7">
    <location>
        <position position="86"/>
    </location>
</feature>
<evidence type="ECO:0000259" key="6">
    <source>
        <dbReference type="Pfam" id="PF00732"/>
    </source>
</evidence>
<dbReference type="GO" id="GO:0016614">
    <property type="term" value="F:oxidoreductase activity, acting on CH-OH group of donors"/>
    <property type="evidence" value="ECO:0007669"/>
    <property type="project" value="InterPro"/>
</dbReference>
<evidence type="ECO:0000256" key="5">
    <source>
        <dbReference type="ARBA" id="ARBA00023027"/>
    </source>
</evidence>
<dbReference type="PANTHER" id="PTHR11552:SF147">
    <property type="entry name" value="CHOLINE DEHYDROGENASE, MITOCHONDRIAL"/>
    <property type="match status" value="1"/>
</dbReference>
<dbReference type="Gene3D" id="3.30.560.10">
    <property type="entry name" value="Glucose Oxidase, domain 3"/>
    <property type="match status" value="1"/>
</dbReference>
<sequence length="86" mass="9177">WDDCLPYFRKLENNDLGPGATRGTEGPLNATSIKTPHPLVEGLIGAAGALGLPHVTDFNSGDQEGVGYYQLTTRNGRRCSTAVAYL</sequence>
<evidence type="ECO:0000256" key="4">
    <source>
        <dbReference type="ARBA" id="ARBA00022827"/>
    </source>
</evidence>
<evidence type="ECO:0000313" key="7">
    <source>
        <dbReference type="EMBL" id="MBH9703000.1"/>
    </source>
</evidence>
<reference evidence="7" key="1">
    <citation type="submission" date="2020-12" db="EMBL/GenBank/DDBJ databases">
        <title>Burkholderia cepacia complex in Mexico.</title>
        <authorList>
            <person name="Estrada P."/>
        </authorList>
    </citation>
    <scope>NUCLEOTIDE SEQUENCE</scope>
    <source>
        <strain evidence="7">871</strain>
    </source>
</reference>